<proteinExistence type="predicted"/>
<sequence>MQRTLHSQKFLLLISFILGIGLLHGQVGIGTTTPQAGSILDISSSDKGILVPRVNITNLATIAPITGGATTGLLVYNTNTTTGEGYHYWTGSVWVPLLGKDWKQSGNVSTNPASDFIGTIDNVGIRFRTNNTERLEITNNGLLRAFAPGSATTPLLAWDVDPDTGVFRNSADELNFAAGGLEFVALREGANDELVVNSTGSDINTRIETSNEANSLFVDGATDNVGLGTNSPNNSAQLEMADNNRGILINRVALTATNNAAPVVSPASGLLVYNTANSSSGSTEVLPGFYYWDGSQWVAMGGTGGRDWSLEGNAGTNPANNFIGTTDATDFVLRTDDLERFRVLGTGTAAFGNNPYTNVALRVNNPATAFGLLSETSSNGASVYGIDTGSGIGIRGENTGTGLGLYGYAANSHGAYTTTSYTGGAFLIGGIQAWGAGDNGANGVLAVSDKLSSTASNMGLRAVSGSTTSISSSSILNVGINTNATDLSLYAITEGPITSAGTIEAARFQTNYTGNAITADARDPRAQLAGYAANVTTPVGNQNVYYGGYFYSGGSSSNSSYSYAGARVGGTNYKIIGNGTVSTIVDGATPGDSKRVMFASEAPEVLFEDYGTGQLINGTATITIDPIFSTNIVVDNDHPLKVFIQLEGDCNGVYVTNKSATGFTVNELQGGVSNVPFSWHIVGNRKDEGGTAENVSKYSDLRFPNAPESIAPESLEAKEMKKYIPENNNTGGI</sequence>
<dbReference type="AlphaFoldDB" id="A0A7G8PUD4"/>
<accession>A0A7G8PUD4</accession>
<evidence type="ECO:0000313" key="1">
    <source>
        <dbReference type="EMBL" id="QNJ97950.1"/>
    </source>
</evidence>
<name>A0A7G8PUD4_9FLAO</name>
<reference evidence="1 2" key="1">
    <citation type="submission" date="2020-04" db="EMBL/GenBank/DDBJ databases">
        <title>Genome sequence of Altibacter aquimarinus strain ALE3EI.</title>
        <authorList>
            <person name="Oh H.-M."/>
            <person name="Jang D."/>
        </authorList>
    </citation>
    <scope>NUCLEOTIDE SEQUENCE [LARGE SCALE GENOMIC DNA]</scope>
    <source>
        <strain evidence="1 2">ALE3EI</strain>
    </source>
</reference>
<organism evidence="1 2">
    <name type="scientific">Constantimarinum furrinae</name>
    <dbReference type="NCBI Taxonomy" id="2562285"/>
    <lineage>
        <taxon>Bacteria</taxon>
        <taxon>Pseudomonadati</taxon>
        <taxon>Bacteroidota</taxon>
        <taxon>Flavobacteriia</taxon>
        <taxon>Flavobacteriales</taxon>
        <taxon>Flavobacteriaceae</taxon>
        <taxon>Altibacter/Constantimarinum group</taxon>
        <taxon>Constantimarinum</taxon>
    </lineage>
</organism>
<protein>
    <submittedName>
        <fullName evidence="1">Uncharacterized protein</fullName>
    </submittedName>
</protein>
<gene>
    <name evidence="1" type="ORF">ALE3EI_1388</name>
</gene>
<keyword evidence="2" id="KW-1185">Reference proteome</keyword>
<dbReference type="EMBL" id="CP052909">
    <property type="protein sequence ID" value="QNJ97950.1"/>
    <property type="molecule type" value="Genomic_DNA"/>
</dbReference>
<evidence type="ECO:0000313" key="2">
    <source>
        <dbReference type="Proteomes" id="UP000515514"/>
    </source>
</evidence>
<dbReference type="KEGG" id="alti:ALE3EI_1388"/>
<dbReference type="RefSeq" id="WP_186987576.1">
    <property type="nucleotide sequence ID" value="NZ_CP052909.1"/>
</dbReference>
<dbReference type="Proteomes" id="UP000515514">
    <property type="component" value="Chromosome"/>
</dbReference>